<keyword evidence="2" id="KW-1185">Reference proteome</keyword>
<accession>A0ABP9G0J3</accession>
<proteinExistence type="predicted"/>
<organism evidence="1 2">
    <name type="scientific">Nesterenkonia rhizosphaerae</name>
    <dbReference type="NCBI Taxonomy" id="1348272"/>
    <lineage>
        <taxon>Bacteria</taxon>
        <taxon>Bacillati</taxon>
        <taxon>Actinomycetota</taxon>
        <taxon>Actinomycetes</taxon>
        <taxon>Micrococcales</taxon>
        <taxon>Micrococcaceae</taxon>
        <taxon>Nesterenkonia</taxon>
    </lineage>
</organism>
<gene>
    <name evidence="1" type="ORF">GCM10025790_22870</name>
</gene>
<evidence type="ECO:0000313" key="2">
    <source>
        <dbReference type="Proteomes" id="UP001500368"/>
    </source>
</evidence>
<reference evidence="2" key="1">
    <citation type="journal article" date="2019" name="Int. J. Syst. Evol. Microbiol.">
        <title>The Global Catalogue of Microorganisms (GCM) 10K type strain sequencing project: providing services to taxonomists for standard genome sequencing and annotation.</title>
        <authorList>
            <consortium name="The Broad Institute Genomics Platform"/>
            <consortium name="The Broad Institute Genome Sequencing Center for Infectious Disease"/>
            <person name="Wu L."/>
            <person name="Ma J."/>
        </authorList>
    </citation>
    <scope>NUCLEOTIDE SEQUENCE [LARGE SCALE GENOMIC DNA]</scope>
    <source>
        <strain evidence="2">JCM 19129</strain>
    </source>
</reference>
<protein>
    <submittedName>
        <fullName evidence="1">Uncharacterized protein</fullName>
    </submittedName>
</protein>
<dbReference type="Proteomes" id="UP001500368">
    <property type="component" value="Unassembled WGS sequence"/>
</dbReference>
<sequence>MTLNARILTIAAEVLSRLTEEEASQTKVSLETGFPHRLKLIRPDGEQLTMSFAAGEEGSHMLEVARQFDEGNSSVEHFKWAEGEDEPEAVYAALGDFAGPLAIEK</sequence>
<name>A0ABP9G0J3_9MICC</name>
<evidence type="ECO:0000313" key="1">
    <source>
        <dbReference type="EMBL" id="GAA4925019.1"/>
    </source>
</evidence>
<comment type="caution">
    <text evidence="1">The sequence shown here is derived from an EMBL/GenBank/DDBJ whole genome shotgun (WGS) entry which is preliminary data.</text>
</comment>
<dbReference type="EMBL" id="BAABLW010000007">
    <property type="protein sequence ID" value="GAA4925019.1"/>
    <property type="molecule type" value="Genomic_DNA"/>
</dbReference>